<keyword evidence="2" id="KW-1185">Reference proteome</keyword>
<evidence type="ECO:0000313" key="1">
    <source>
        <dbReference type="EMBL" id="GAC29037.1"/>
    </source>
</evidence>
<dbReference type="EMBL" id="BAEQ01000040">
    <property type="protein sequence ID" value="GAC29037.1"/>
    <property type="molecule type" value="Genomic_DNA"/>
</dbReference>
<sequence>MNYNGREYNLFGVYNDIYQKTISAYSFEKRQFNILQLQKRY</sequence>
<dbReference type="Proteomes" id="UP000006251">
    <property type="component" value="Unassembled WGS sequence"/>
</dbReference>
<comment type="caution">
    <text evidence="1">The sequence shown here is derived from an EMBL/GenBank/DDBJ whole genome shotgun (WGS) entry which is preliminary data.</text>
</comment>
<dbReference type="AlphaFoldDB" id="K6ZFB0"/>
<evidence type="ECO:0000313" key="2">
    <source>
        <dbReference type="Proteomes" id="UP000006251"/>
    </source>
</evidence>
<accession>K6ZFB0</accession>
<gene>
    <name evidence="1" type="ORF">GPAL_2176</name>
</gene>
<name>K6ZFB0_9ALTE</name>
<protein>
    <submittedName>
        <fullName evidence="1">Uncharacterized protein</fullName>
    </submittedName>
</protein>
<organism evidence="1 2">
    <name type="scientific">Brumicola pallidula DSM 14239 = ACAM 615</name>
    <dbReference type="NCBI Taxonomy" id="1121922"/>
    <lineage>
        <taxon>Bacteria</taxon>
        <taxon>Pseudomonadati</taxon>
        <taxon>Pseudomonadota</taxon>
        <taxon>Gammaproteobacteria</taxon>
        <taxon>Alteromonadales</taxon>
        <taxon>Alteromonadaceae</taxon>
        <taxon>Brumicola</taxon>
    </lineage>
</organism>
<proteinExistence type="predicted"/>
<reference evidence="2" key="1">
    <citation type="journal article" date="2014" name="Environ. Microbiol.">
        <title>Comparative genomics of the marine bacterial genus Glaciecola reveals the high degree of genomic diversity and genomic characteristic for cold adaptation.</title>
        <authorList>
            <person name="Qin Q.L."/>
            <person name="Xie B.B."/>
            <person name="Yu Y."/>
            <person name="Shu Y.L."/>
            <person name="Rong J.C."/>
            <person name="Zhang Y.J."/>
            <person name="Zhao D.L."/>
            <person name="Chen X.L."/>
            <person name="Zhang X.Y."/>
            <person name="Chen B."/>
            <person name="Zhou B.C."/>
            <person name="Zhang Y.Z."/>
        </authorList>
    </citation>
    <scope>NUCLEOTIDE SEQUENCE [LARGE SCALE GENOMIC DNA]</scope>
    <source>
        <strain evidence="2">ACAM 615</strain>
    </source>
</reference>